<reference evidence="2" key="1">
    <citation type="submission" date="2017-04" db="EMBL/GenBank/DDBJ databases">
        <authorList>
            <person name="Varghese N."/>
            <person name="Submissions S."/>
        </authorList>
    </citation>
    <scope>NUCLEOTIDE SEQUENCE [LARGE SCALE GENOMIC DNA]</scope>
    <source>
        <strain evidence="2">DSM 4125</strain>
    </source>
</reference>
<proteinExistence type="predicted"/>
<dbReference type="OrthoDB" id="5186897at2"/>
<organism evidence="1 2">
    <name type="scientific">Marivirga sericea</name>
    <dbReference type="NCBI Taxonomy" id="1028"/>
    <lineage>
        <taxon>Bacteria</taxon>
        <taxon>Pseudomonadati</taxon>
        <taxon>Bacteroidota</taxon>
        <taxon>Cytophagia</taxon>
        <taxon>Cytophagales</taxon>
        <taxon>Marivirgaceae</taxon>
        <taxon>Marivirga</taxon>
    </lineage>
</organism>
<dbReference type="Proteomes" id="UP000193804">
    <property type="component" value="Unassembled WGS sequence"/>
</dbReference>
<keyword evidence="2" id="KW-1185">Reference proteome</keyword>
<dbReference type="InterPro" id="IPR035235">
    <property type="entry name" value="DUF5343"/>
</dbReference>
<sequence length="71" mass="7862">MNYPYSTATGTIQKILSKIQSVGQPTKLDKNWMSSIGFTKSSEQRMVGILKFLGFAEKDGTSLVLVCNEDE</sequence>
<dbReference type="Pfam" id="PF17278">
    <property type="entry name" value="DUF5343"/>
    <property type="match status" value="1"/>
</dbReference>
<protein>
    <submittedName>
        <fullName evidence="1">Uncharacterized protein</fullName>
    </submittedName>
</protein>
<dbReference type="EMBL" id="FXAW01000001">
    <property type="protein sequence ID" value="SMG07948.1"/>
    <property type="molecule type" value="Genomic_DNA"/>
</dbReference>
<name>A0A1X7I186_9BACT</name>
<accession>A0A1X7I186</accession>
<evidence type="ECO:0000313" key="1">
    <source>
        <dbReference type="EMBL" id="SMG07948.1"/>
    </source>
</evidence>
<evidence type="ECO:0000313" key="2">
    <source>
        <dbReference type="Proteomes" id="UP000193804"/>
    </source>
</evidence>
<gene>
    <name evidence="1" type="ORF">SAMN05661096_00100</name>
</gene>
<dbReference type="RefSeq" id="WP_085515125.1">
    <property type="nucleotide sequence ID" value="NZ_FXAW01000001.1"/>
</dbReference>
<dbReference type="AlphaFoldDB" id="A0A1X7I186"/>